<feature type="transmembrane region" description="Helical" evidence="1">
    <location>
        <begin position="470"/>
        <end position="492"/>
    </location>
</feature>
<evidence type="ECO:0000313" key="3">
    <source>
        <dbReference type="EMBL" id="MBC8597814.1"/>
    </source>
</evidence>
<dbReference type="PANTHER" id="PTHR43185">
    <property type="entry name" value="FERROUS IRON TRANSPORT PROTEIN B"/>
    <property type="match status" value="1"/>
</dbReference>
<gene>
    <name evidence="3" type="ORF">H8708_00965</name>
</gene>
<feature type="transmembrane region" description="Helical" evidence="1">
    <location>
        <begin position="289"/>
        <end position="311"/>
    </location>
</feature>
<feature type="transmembrane region" description="Helical" evidence="1">
    <location>
        <begin position="406"/>
        <end position="434"/>
    </location>
</feature>
<feature type="transmembrane region" description="Helical" evidence="1">
    <location>
        <begin position="521"/>
        <end position="545"/>
    </location>
</feature>
<protein>
    <submittedName>
        <fullName evidence="3">Ferrous iron transporter B</fullName>
    </submittedName>
</protein>
<dbReference type="InterPro" id="IPR030389">
    <property type="entry name" value="G_FEOB_dom"/>
</dbReference>
<dbReference type="PANTHER" id="PTHR43185:SF2">
    <property type="entry name" value="FERROUS IRON TRANSPORT PROTEIN B"/>
    <property type="match status" value="1"/>
</dbReference>
<evidence type="ECO:0000256" key="1">
    <source>
        <dbReference type="SAM" id="Phobius"/>
    </source>
</evidence>
<feature type="transmembrane region" description="Helical" evidence="1">
    <location>
        <begin position="380"/>
        <end position="400"/>
    </location>
</feature>
<accession>A0ABR7NNW4</accession>
<keyword evidence="1" id="KW-1133">Transmembrane helix</keyword>
<dbReference type="Pfam" id="PF07664">
    <property type="entry name" value="FeoB_C"/>
    <property type="match status" value="1"/>
</dbReference>
<feature type="transmembrane region" description="Helical" evidence="1">
    <location>
        <begin position="557"/>
        <end position="582"/>
    </location>
</feature>
<dbReference type="PROSITE" id="PS51711">
    <property type="entry name" value="G_FEOB"/>
    <property type="match status" value="1"/>
</dbReference>
<keyword evidence="4" id="KW-1185">Reference proteome</keyword>
<feature type="transmembrane region" description="Helical" evidence="1">
    <location>
        <begin position="602"/>
        <end position="624"/>
    </location>
</feature>
<dbReference type="Pfam" id="PF02421">
    <property type="entry name" value="FeoB_N"/>
    <property type="match status" value="1"/>
</dbReference>
<comment type="caution">
    <text evidence="3">The sequence shown here is derived from an EMBL/GenBank/DDBJ whole genome shotgun (WGS) entry which is preliminary data.</text>
</comment>
<reference evidence="3 4" key="1">
    <citation type="submission" date="2020-08" db="EMBL/GenBank/DDBJ databases">
        <title>Genome public.</title>
        <authorList>
            <person name="Liu C."/>
            <person name="Sun Q."/>
        </authorList>
    </citation>
    <scope>NUCLEOTIDE SEQUENCE [LARGE SCALE GENOMIC DNA]</scope>
    <source>
        <strain evidence="3 4">BX10</strain>
    </source>
</reference>
<evidence type="ECO:0000313" key="4">
    <source>
        <dbReference type="Proteomes" id="UP000647491"/>
    </source>
</evidence>
<dbReference type="InterPro" id="IPR011640">
    <property type="entry name" value="Fe2_transport_prot_B_C"/>
</dbReference>
<keyword evidence="1" id="KW-0472">Membrane</keyword>
<dbReference type="InterPro" id="IPR050860">
    <property type="entry name" value="FeoB_GTPase"/>
</dbReference>
<evidence type="ECO:0000259" key="2">
    <source>
        <dbReference type="PROSITE" id="PS51711"/>
    </source>
</evidence>
<feature type="domain" description="FeoB-type G" evidence="2">
    <location>
        <begin position="2"/>
        <end position="173"/>
    </location>
</feature>
<dbReference type="SUPFAM" id="SSF52540">
    <property type="entry name" value="P-loop containing nucleoside triphosphate hydrolases"/>
    <property type="match status" value="1"/>
</dbReference>
<dbReference type="InterPro" id="IPR027417">
    <property type="entry name" value="P-loop_NTPase"/>
</dbReference>
<dbReference type="Gene3D" id="3.40.50.300">
    <property type="entry name" value="P-loop containing nucleotide triphosphate hydrolases"/>
    <property type="match status" value="1"/>
</dbReference>
<feature type="transmembrane region" description="Helical" evidence="1">
    <location>
        <begin position="221"/>
        <end position="244"/>
    </location>
</feature>
<sequence>MTRRVALMGNPNVGKSTIFNGLTRLRQHTGNWAGVTVSCAVGQFSYGGQDFSAVDLPGIYSFDTRSAEEELTKDFILNEDYDFLLVVCDATCLERGLYLLSQAAGLLEHREEAGPMPQAVLCVNLCDEAEKKGIRIDFKALERSLGIPVTPCCGRTAKGLLTLKKLLASLAASCPCACASCSLGSPYRRLPSAFSPKDLAAQAVTYTKEHYRKREERLDRILTGPFTGTAVMVLLLLGIFWLTITGANYPSSMLWDLFFSLEPRLAEAALSIGLPQWFIDMAVFGVYRVVAWIVSVMLPPMAIFFPLFTLLEDLGYLPRAAFNMDGAFHKCSACGKQCLTMAMGLGCNAAGVVGCRIIDSPRERLIAILTNSLMPCNGRFPLLLTMIALLGAGGGVWAGLPMENPVLSSLLTALVLTLFILAAILATLGASFLLSRTLLKGVPSSFTLELPPYRRPQPGKVIVRSIFDRTLFVLGRAVAVAAPAGLVIWLLANLTVGGESLLMHIAGFLDPLGTLMGLDGIILMAFILGFPANEIVLPIILMAYLQSGVLAPMDDKTAILSLLSANGWTVKTAVCMAIFSLFHWPCSTTCLTIKKETGSLKWTAVSILLPTGIGVLLCILVNLVF</sequence>
<keyword evidence="1" id="KW-0812">Transmembrane</keyword>
<dbReference type="RefSeq" id="WP_262426694.1">
    <property type="nucleotide sequence ID" value="NZ_JACRTJ010000003.1"/>
</dbReference>
<organism evidence="3 4">
    <name type="scientific">Enterocloster hominis</name>
    <name type="common">ex Liu et al. 2021</name>
    <dbReference type="NCBI Taxonomy" id="2763663"/>
    <lineage>
        <taxon>Bacteria</taxon>
        <taxon>Bacillati</taxon>
        <taxon>Bacillota</taxon>
        <taxon>Clostridia</taxon>
        <taxon>Lachnospirales</taxon>
        <taxon>Lachnospiraceae</taxon>
        <taxon>Enterocloster</taxon>
    </lineage>
</organism>
<dbReference type="CDD" id="cd01879">
    <property type="entry name" value="FeoB"/>
    <property type="match status" value="1"/>
</dbReference>
<dbReference type="EMBL" id="JACRTJ010000003">
    <property type="protein sequence ID" value="MBC8597814.1"/>
    <property type="molecule type" value="Genomic_DNA"/>
</dbReference>
<name>A0ABR7NNW4_9FIRM</name>
<dbReference type="Pfam" id="PF07670">
    <property type="entry name" value="Gate"/>
    <property type="match status" value="2"/>
</dbReference>
<dbReference type="Proteomes" id="UP000647491">
    <property type="component" value="Unassembled WGS sequence"/>
</dbReference>
<proteinExistence type="predicted"/>
<dbReference type="InterPro" id="IPR011642">
    <property type="entry name" value="Gate_dom"/>
</dbReference>